<evidence type="ECO:0000313" key="3">
    <source>
        <dbReference type="Proteomes" id="UP001362999"/>
    </source>
</evidence>
<dbReference type="Proteomes" id="UP001362999">
    <property type="component" value="Unassembled WGS sequence"/>
</dbReference>
<evidence type="ECO:0000256" key="1">
    <source>
        <dbReference type="SAM" id="SignalP"/>
    </source>
</evidence>
<accession>A0AAW0EBB4</accession>
<reference evidence="2 3" key="1">
    <citation type="journal article" date="2024" name="J Genomics">
        <title>Draft genome sequencing and assembly of Favolaschia claudopus CIRM-BRFM 2984 isolated from oak limbs.</title>
        <authorList>
            <person name="Navarro D."/>
            <person name="Drula E."/>
            <person name="Chaduli D."/>
            <person name="Cazenave R."/>
            <person name="Ahrendt S."/>
            <person name="Wang J."/>
            <person name="Lipzen A."/>
            <person name="Daum C."/>
            <person name="Barry K."/>
            <person name="Grigoriev I.V."/>
            <person name="Favel A."/>
            <person name="Rosso M.N."/>
            <person name="Martin F."/>
        </authorList>
    </citation>
    <scope>NUCLEOTIDE SEQUENCE [LARGE SCALE GENOMIC DNA]</scope>
    <source>
        <strain evidence="2 3">CIRM-BRFM 2984</strain>
    </source>
</reference>
<protein>
    <submittedName>
        <fullName evidence="2">Uncharacterized protein</fullName>
    </submittedName>
</protein>
<organism evidence="2 3">
    <name type="scientific">Favolaschia claudopus</name>
    <dbReference type="NCBI Taxonomy" id="2862362"/>
    <lineage>
        <taxon>Eukaryota</taxon>
        <taxon>Fungi</taxon>
        <taxon>Dikarya</taxon>
        <taxon>Basidiomycota</taxon>
        <taxon>Agaricomycotina</taxon>
        <taxon>Agaricomycetes</taxon>
        <taxon>Agaricomycetidae</taxon>
        <taxon>Agaricales</taxon>
        <taxon>Marasmiineae</taxon>
        <taxon>Mycenaceae</taxon>
        <taxon>Favolaschia</taxon>
    </lineage>
</organism>
<gene>
    <name evidence="2" type="ORF">R3P38DRAFT_2834827</name>
</gene>
<proteinExistence type="predicted"/>
<name>A0AAW0EBB4_9AGAR</name>
<keyword evidence="3" id="KW-1185">Reference proteome</keyword>
<feature type="signal peptide" evidence="1">
    <location>
        <begin position="1"/>
        <end position="25"/>
    </location>
</feature>
<sequence length="109" mass="12685">MVVELYNQILSWIFTILSFMTCGMSLSLEPKCTVCQASRVCGLELLGEIDSRIWKWFEAKKICSNFEIEVEKEVLNNDHNVSPVTKLLNLERKWEVEELGRCLQFLVVQ</sequence>
<evidence type="ECO:0000313" key="2">
    <source>
        <dbReference type="EMBL" id="KAK7062349.1"/>
    </source>
</evidence>
<keyword evidence="1" id="KW-0732">Signal</keyword>
<feature type="chain" id="PRO_5043687599" evidence="1">
    <location>
        <begin position="26"/>
        <end position="109"/>
    </location>
</feature>
<dbReference type="AlphaFoldDB" id="A0AAW0EBB4"/>
<dbReference type="EMBL" id="JAWWNJ010000002">
    <property type="protein sequence ID" value="KAK7062349.1"/>
    <property type="molecule type" value="Genomic_DNA"/>
</dbReference>
<comment type="caution">
    <text evidence="2">The sequence shown here is derived from an EMBL/GenBank/DDBJ whole genome shotgun (WGS) entry which is preliminary data.</text>
</comment>